<organism evidence="4 5">
    <name type="scientific">Dictyobacter arantiisoli</name>
    <dbReference type="NCBI Taxonomy" id="2014874"/>
    <lineage>
        <taxon>Bacteria</taxon>
        <taxon>Bacillati</taxon>
        <taxon>Chloroflexota</taxon>
        <taxon>Ktedonobacteria</taxon>
        <taxon>Ktedonobacterales</taxon>
        <taxon>Dictyobacteraceae</taxon>
        <taxon>Dictyobacter</taxon>
    </lineage>
</organism>
<proteinExistence type="inferred from homology"/>
<name>A0A5A5T7U8_9CHLR</name>
<comment type="similarity">
    <text evidence="1">Belongs to the 'GDXG' lipolytic enzyme family.</text>
</comment>
<evidence type="ECO:0000256" key="2">
    <source>
        <dbReference type="ARBA" id="ARBA00022801"/>
    </source>
</evidence>
<evidence type="ECO:0000313" key="5">
    <source>
        <dbReference type="Proteomes" id="UP000322530"/>
    </source>
</evidence>
<dbReference type="PANTHER" id="PTHR48081:SF8">
    <property type="entry name" value="ALPHA_BETA HYDROLASE FOLD-3 DOMAIN-CONTAINING PROTEIN-RELATED"/>
    <property type="match status" value="1"/>
</dbReference>
<comment type="caution">
    <text evidence="4">The sequence shown here is derived from an EMBL/GenBank/DDBJ whole genome shotgun (WGS) entry which is preliminary data.</text>
</comment>
<dbReference type="FunFam" id="3.40.50.1820:FF:000089">
    <property type="entry name" value="Alpha/beta hydrolase"/>
    <property type="match status" value="1"/>
</dbReference>
<dbReference type="GO" id="GO:0016787">
    <property type="term" value="F:hydrolase activity"/>
    <property type="evidence" value="ECO:0007669"/>
    <property type="project" value="UniProtKB-KW"/>
</dbReference>
<dbReference type="RefSeq" id="WP_149400546.1">
    <property type="nucleotide sequence ID" value="NZ_BIXY01000011.1"/>
</dbReference>
<evidence type="ECO:0000259" key="3">
    <source>
        <dbReference type="Pfam" id="PF07859"/>
    </source>
</evidence>
<dbReference type="Proteomes" id="UP000322530">
    <property type="component" value="Unassembled WGS sequence"/>
</dbReference>
<dbReference type="EMBL" id="BIXY01000011">
    <property type="protein sequence ID" value="GCF07530.1"/>
    <property type="molecule type" value="Genomic_DNA"/>
</dbReference>
<sequence>MPLDPYFQALLDQRQISAAHPQQDTELFLFTARAKAKKDEALAQSSRTEPLARVEDRTIPGPDEAIAVRIYIPEGEGPFPILVYLHGGGWISGNINLFDHVCRSLCHGAQCLVMSVGYRLAPEIKFPGGLEDCYASICWIAENAELFNADSERIAVGGDSAGGNLAAAVTQIIRDLGGPALAFQLLFYPLCDFRLSAPSWEELEHYFSSRATIARIRELYLNNEAEQLNPYASPLLAEDLSDLPPALIIIPEYDQLRDDGTLYGQKLQAAGVPVHISHYAGMIHGFMSMGAVVPQAQQALSEASAALRTAFAIPTL</sequence>
<evidence type="ECO:0000256" key="1">
    <source>
        <dbReference type="ARBA" id="ARBA00010515"/>
    </source>
</evidence>
<dbReference type="OrthoDB" id="9815425at2"/>
<dbReference type="Gene3D" id="3.40.50.1820">
    <property type="entry name" value="alpha/beta hydrolase"/>
    <property type="match status" value="1"/>
</dbReference>
<feature type="domain" description="Alpha/beta hydrolase fold-3" evidence="3">
    <location>
        <begin position="82"/>
        <end position="287"/>
    </location>
</feature>
<dbReference type="InterPro" id="IPR029058">
    <property type="entry name" value="AB_hydrolase_fold"/>
</dbReference>
<dbReference type="SUPFAM" id="SSF53474">
    <property type="entry name" value="alpha/beta-Hydrolases"/>
    <property type="match status" value="1"/>
</dbReference>
<dbReference type="PANTHER" id="PTHR48081">
    <property type="entry name" value="AB HYDROLASE SUPERFAMILY PROTEIN C4A8.06C"/>
    <property type="match status" value="1"/>
</dbReference>
<gene>
    <name evidence="4" type="ORF">KDI_10940</name>
</gene>
<keyword evidence="5" id="KW-1185">Reference proteome</keyword>
<accession>A0A5A5T7U8</accession>
<evidence type="ECO:0000313" key="4">
    <source>
        <dbReference type="EMBL" id="GCF07530.1"/>
    </source>
</evidence>
<dbReference type="Pfam" id="PF07859">
    <property type="entry name" value="Abhydrolase_3"/>
    <property type="match status" value="1"/>
</dbReference>
<dbReference type="AlphaFoldDB" id="A0A5A5T7U8"/>
<reference evidence="4 5" key="1">
    <citation type="submission" date="2019-01" db="EMBL/GenBank/DDBJ databases">
        <title>Draft genome sequence of Dictyobacter sp. Uno17.</title>
        <authorList>
            <person name="Wang C.M."/>
            <person name="Zheng Y."/>
            <person name="Sakai Y."/>
            <person name="Abe K."/>
            <person name="Yokota A."/>
            <person name="Yabe S."/>
        </authorList>
    </citation>
    <scope>NUCLEOTIDE SEQUENCE [LARGE SCALE GENOMIC DNA]</scope>
    <source>
        <strain evidence="4 5">Uno17</strain>
    </source>
</reference>
<dbReference type="InterPro" id="IPR050300">
    <property type="entry name" value="GDXG_lipolytic_enzyme"/>
</dbReference>
<protein>
    <submittedName>
        <fullName evidence="4">Lipase/esterase</fullName>
    </submittedName>
</protein>
<keyword evidence="2" id="KW-0378">Hydrolase</keyword>
<dbReference type="InterPro" id="IPR013094">
    <property type="entry name" value="AB_hydrolase_3"/>
</dbReference>